<protein>
    <recommendedName>
        <fullName evidence="6">Transcription antitermination protein NusB</fullName>
    </recommendedName>
    <alternativeName>
        <fullName evidence="6">Antitermination factor NusB</fullName>
    </alternativeName>
</protein>
<dbReference type="Gene3D" id="1.10.940.10">
    <property type="entry name" value="NusB-like"/>
    <property type="match status" value="1"/>
</dbReference>
<dbReference type="InterPro" id="IPR035926">
    <property type="entry name" value="NusB-like_sf"/>
</dbReference>
<dbReference type="PANTHER" id="PTHR11078:SF3">
    <property type="entry name" value="ANTITERMINATION NUSB DOMAIN-CONTAINING PROTEIN"/>
    <property type="match status" value="1"/>
</dbReference>
<dbReference type="InterPro" id="IPR006027">
    <property type="entry name" value="NusB_RsmB_TIM44"/>
</dbReference>
<proteinExistence type="inferred from homology"/>
<reference evidence="8" key="1">
    <citation type="journal article" date="2014" name="Int. J. Syst. Evol. Microbiol.">
        <title>Complete genome of a new Firmicutes species belonging to the dominant human colonic microbiota ('Ruminococcus bicirculans') reveals two chromosomes and a selective capacity to utilize plant glucans.</title>
        <authorList>
            <consortium name="NISC Comparative Sequencing Program"/>
            <person name="Wegmann U."/>
            <person name="Louis P."/>
            <person name="Goesmann A."/>
            <person name="Henrissat B."/>
            <person name="Duncan S.H."/>
            <person name="Flint H.J."/>
        </authorList>
    </citation>
    <scope>NUCLEOTIDE SEQUENCE</scope>
    <source>
        <strain evidence="8">NBRC 108219</strain>
    </source>
</reference>
<sequence>MSGGATPKLRRQARLSAVQALYQLDVTDTKSKQVIFEFLNHRFGFEDEEGMVAADEKFFEELVEGVLQEQDVIDAKLDGQLPEKWPLRRLDMTLRATLRAGVFEITQRPDVPALVIIDEYVAIASDFFDGKEPGIVNAVLDKIARSIRAHEFGLPGPAGTPNDQAAC</sequence>
<comment type="similarity">
    <text evidence="1 6">Belongs to the NusB family.</text>
</comment>
<dbReference type="PANTHER" id="PTHR11078">
    <property type="entry name" value="N UTILIZATION SUBSTANCE PROTEIN B-RELATED"/>
    <property type="match status" value="1"/>
</dbReference>
<keyword evidence="3 6" id="KW-0694">RNA-binding</keyword>
<evidence type="ECO:0000256" key="1">
    <source>
        <dbReference type="ARBA" id="ARBA00005952"/>
    </source>
</evidence>
<feature type="domain" description="NusB/RsmB/TIM44" evidence="7">
    <location>
        <begin position="11"/>
        <end position="145"/>
    </location>
</feature>
<keyword evidence="9" id="KW-1185">Reference proteome</keyword>
<evidence type="ECO:0000256" key="2">
    <source>
        <dbReference type="ARBA" id="ARBA00022814"/>
    </source>
</evidence>
<evidence type="ECO:0000256" key="6">
    <source>
        <dbReference type="HAMAP-Rule" id="MF_00073"/>
    </source>
</evidence>
<dbReference type="InterPro" id="IPR011605">
    <property type="entry name" value="NusB_fam"/>
</dbReference>
<evidence type="ECO:0000256" key="5">
    <source>
        <dbReference type="ARBA" id="ARBA00023163"/>
    </source>
</evidence>
<keyword evidence="4 6" id="KW-0805">Transcription regulation</keyword>
<keyword evidence="2 6" id="KW-0889">Transcription antitermination</keyword>
<accession>A0ABQ5V7A0</accession>
<dbReference type="NCBIfam" id="TIGR01951">
    <property type="entry name" value="nusB"/>
    <property type="match status" value="1"/>
</dbReference>
<comment type="caution">
    <text evidence="8">The sequence shown here is derived from an EMBL/GenBank/DDBJ whole genome shotgun (WGS) entry which is preliminary data.</text>
</comment>
<name>A0ABQ5V7A0_9PROT</name>
<evidence type="ECO:0000256" key="4">
    <source>
        <dbReference type="ARBA" id="ARBA00023015"/>
    </source>
</evidence>
<evidence type="ECO:0000259" key="7">
    <source>
        <dbReference type="Pfam" id="PF01029"/>
    </source>
</evidence>
<dbReference type="HAMAP" id="MF_00073">
    <property type="entry name" value="NusB"/>
    <property type="match status" value="1"/>
</dbReference>
<keyword evidence="5 6" id="KW-0804">Transcription</keyword>
<reference evidence="8" key="2">
    <citation type="submission" date="2023-01" db="EMBL/GenBank/DDBJ databases">
        <title>Draft genome sequence of Algimonas ampicilliniresistens strain NBRC 108219.</title>
        <authorList>
            <person name="Sun Q."/>
            <person name="Mori K."/>
        </authorList>
    </citation>
    <scope>NUCLEOTIDE SEQUENCE</scope>
    <source>
        <strain evidence="8">NBRC 108219</strain>
    </source>
</reference>
<evidence type="ECO:0000313" key="8">
    <source>
        <dbReference type="EMBL" id="GLQ23280.1"/>
    </source>
</evidence>
<dbReference type="RefSeq" id="WP_284388543.1">
    <property type="nucleotide sequence ID" value="NZ_BSNK01000001.1"/>
</dbReference>
<dbReference type="EMBL" id="BSNK01000001">
    <property type="protein sequence ID" value="GLQ23280.1"/>
    <property type="molecule type" value="Genomic_DNA"/>
</dbReference>
<evidence type="ECO:0000313" key="9">
    <source>
        <dbReference type="Proteomes" id="UP001161391"/>
    </source>
</evidence>
<gene>
    <name evidence="6 8" type="primary">nusB</name>
    <name evidence="8" type="ORF">GCM10007853_11540</name>
</gene>
<dbReference type="Proteomes" id="UP001161391">
    <property type="component" value="Unassembled WGS sequence"/>
</dbReference>
<dbReference type="Pfam" id="PF01029">
    <property type="entry name" value="NusB"/>
    <property type="match status" value="1"/>
</dbReference>
<comment type="function">
    <text evidence="6">Involved in transcription antitermination. Required for transcription of ribosomal RNA (rRNA) genes. Binds specifically to the boxA antiterminator sequence of the ribosomal RNA (rrn) operons.</text>
</comment>
<dbReference type="SUPFAM" id="SSF48013">
    <property type="entry name" value="NusB-like"/>
    <property type="match status" value="1"/>
</dbReference>
<evidence type="ECO:0000256" key="3">
    <source>
        <dbReference type="ARBA" id="ARBA00022884"/>
    </source>
</evidence>
<organism evidence="8 9">
    <name type="scientific">Algimonas ampicilliniresistens</name>
    <dbReference type="NCBI Taxonomy" id="1298735"/>
    <lineage>
        <taxon>Bacteria</taxon>
        <taxon>Pseudomonadati</taxon>
        <taxon>Pseudomonadota</taxon>
        <taxon>Alphaproteobacteria</taxon>
        <taxon>Maricaulales</taxon>
        <taxon>Robiginitomaculaceae</taxon>
        <taxon>Algimonas</taxon>
    </lineage>
</organism>